<accession>A0A8J2NPA7</accession>
<dbReference type="InterPro" id="IPR008042">
    <property type="entry name" value="Retrotrans_Pao"/>
</dbReference>
<comment type="caution">
    <text evidence="1">The sequence shown here is derived from an EMBL/GenBank/DDBJ whole genome shotgun (WGS) entry which is preliminary data.</text>
</comment>
<sequence length="115" mass="12904">MKLMAEGRFILRKWSSSVPAVLEALPENLRESQLPLNFDTDDSVKTLGLFWMPASDEFKFYVQQPDHEAVTKRGILSQIAKVFDPLGLISTATICGNLLMQTLENGNRIGRCFEG</sequence>
<name>A0A8J2NPA7_9HEXA</name>
<keyword evidence="2" id="KW-1185">Reference proteome</keyword>
<dbReference type="AlphaFoldDB" id="A0A8J2NPA7"/>
<gene>
    <name evidence="1" type="ORF">AFUS01_LOCUS6467</name>
</gene>
<dbReference type="PANTHER" id="PTHR47331:SF1">
    <property type="entry name" value="GAG-LIKE PROTEIN"/>
    <property type="match status" value="1"/>
</dbReference>
<proteinExistence type="predicted"/>
<protein>
    <submittedName>
        <fullName evidence="1">Uncharacterized protein</fullName>
    </submittedName>
</protein>
<evidence type="ECO:0000313" key="2">
    <source>
        <dbReference type="Proteomes" id="UP000708208"/>
    </source>
</evidence>
<dbReference type="Proteomes" id="UP000708208">
    <property type="component" value="Unassembled WGS sequence"/>
</dbReference>
<dbReference type="PANTHER" id="PTHR47331">
    <property type="entry name" value="PHD-TYPE DOMAIN-CONTAINING PROTEIN"/>
    <property type="match status" value="1"/>
</dbReference>
<reference evidence="1" key="1">
    <citation type="submission" date="2021-06" db="EMBL/GenBank/DDBJ databases">
        <authorList>
            <person name="Hodson N. C."/>
            <person name="Mongue J. A."/>
            <person name="Jaron S. K."/>
        </authorList>
    </citation>
    <scope>NUCLEOTIDE SEQUENCE</scope>
</reference>
<organism evidence="1 2">
    <name type="scientific">Allacma fusca</name>
    <dbReference type="NCBI Taxonomy" id="39272"/>
    <lineage>
        <taxon>Eukaryota</taxon>
        <taxon>Metazoa</taxon>
        <taxon>Ecdysozoa</taxon>
        <taxon>Arthropoda</taxon>
        <taxon>Hexapoda</taxon>
        <taxon>Collembola</taxon>
        <taxon>Symphypleona</taxon>
        <taxon>Sminthuridae</taxon>
        <taxon>Allacma</taxon>
    </lineage>
</organism>
<dbReference type="Pfam" id="PF05380">
    <property type="entry name" value="Peptidase_A17"/>
    <property type="match status" value="1"/>
</dbReference>
<dbReference type="EMBL" id="CAJVCH010042593">
    <property type="protein sequence ID" value="CAG7716988.1"/>
    <property type="molecule type" value="Genomic_DNA"/>
</dbReference>
<evidence type="ECO:0000313" key="1">
    <source>
        <dbReference type="EMBL" id="CAG7716988.1"/>
    </source>
</evidence>
<dbReference type="OrthoDB" id="8059413at2759"/>